<protein>
    <recommendedName>
        <fullName evidence="4">Lipoprotein</fullName>
    </recommendedName>
</protein>
<feature type="signal peptide" evidence="1">
    <location>
        <begin position="1"/>
        <end position="20"/>
    </location>
</feature>
<dbReference type="EMBL" id="JAUZMZ010000156">
    <property type="protein sequence ID" value="MEE2034543.1"/>
    <property type="molecule type" value="Genomic_DNA"/>
</dbReference>
<reference evidence="2 3" key="1">
    <citation type="submission" date="2023-08" db="EMBL/GenBank/DDBJ databases">
        <authorList>
            <person name="Girao M."/>
            <person name="Carvalho M.F."/>
        </authorList>
    </citation>
    <scope>NUCLEOTIDE SEQUENCE [LARGE SCALE GENOMIC DNA]</scope>
    <source>
        <strain evidence="2 3">CC-R104</strain>
    </source>
</reference>
<organism evidence="2 3">
    <name type="scientific">Rhodococcus chondri</name>
    <dbReference type="NCBI Taxonomy" id="3065941"/>
    <lineage>
        <taxon>Bacteria</taxon>
        <taxon>Bacillati</taxon>
        <taxon>Actinomycetota</taxon>
        <taxon>Actinomycetes</taxon>
        <taxon>Mycobacteriales</taxon>
        <taxon>Nocardiaceae</taxon>
        <taxon>Rhodococcus</taxon>
    </lineage>
</organism>
<dbReference type="RefSeq" id="WP_330153911.1">
    <property type="nucleotide sequence ID" value="NZ_JAUZMZ010000156.1"/>
</dbReference>
<proteinExistence type="predicted"/>
<keyword evidence="1" id="KW-0732">Signal</keyword>
<accession>A0ABU7JWY9</accession>
<evidence type="ECO:0008006" key="4">
    <source>
        <dbReference type="Google" id="ProtNLM"/>
    </source>
</evidence>
<dbReference type="PROSITE" id="PS51257">
    <property type="entry name" value="PROKAR_LIPOPROTEIN"/>
    <property type="match status" value="1"/>
</dbReference>
<evidence type="ECO:0000313" key="3">
    <source>
        <dbReference type="Proteomes" id="UP001331936"/>
    </source>
</evidence>
<gene>
    <name evidence="2" type="ORF">Q8814_20890</name>
</gene>
<sequence>MTSRGSTAASFVTFSVVALATATACGSTVSGTPTAADAAAASSAPVTTTATTTTTTTTKTPTALPEVDAADFAGVQPGVYYFLSQSGKFECAVLVHTDAVAGCQGEMPANAPRVPGSGAPDVMIPANVVMVEAAGAAEFVNIGDIAFMDPNRGARTLPYGRALEVGPFTCSIDESSGVTCETGEHGFTVSDRAYDLW</sequence>
<evidence type="ECO:0000256" key="1">
    <source>
        <dbReference type="SAM" id="SignalP"/>
    </source>
</evidence>
<comment type="caution">
    <text evidence="2">The sequence shown here is derived from an EMBL/GenBank/DDBJ whole genome shotgun (WGS) entry which is preliminary data.</text>
</comment>
<evidence type="ECO:0000313" key="2">
    <source>
        <dbReference type="EMBL" id="MEE2034543.1"/>
    </source>
</evidence>
<dbReference type="Proteomes" id="UP001331936">
    <property type="component" value="Unassembled WGS sequence"/>
</dbReference>
<feature type="chain" id="PRO_5045293734" description="Lipoprotein" evidence="1">
    <location>
        <begin position="21"/>
        <end position="197"/>
    </location>
</feature>
<name>A0ABU7JWY9_9NOCA</name>
<keyword evidence="3" id="KW-1185">Reference proteome</keyword>